<dbReference type="PANTHER" id="PTHR30535:SF34">
    <property type="entry name" value="MOLYBDATE-BINDING PROTEIN MOLA"/>
    <property type="match status" value="1"/>
</dbReference>
<feature type="domain" description="Fe/B12 periplasmic-binding" evidence="3">
    <location>
        <begin position="131"/>
        <end position="344"/>
    </location>
</feature>
<evidence type="ECO:0000256" key="2">
    <source>
        <dbReference type="SAM" id="SignalP"/>
    </source>
</evidence>
<name>A0ABS2G9U9_9FIRM</name>
<accession>A0ABS2G9U9</accession>
<reference evidence="4 5" key="1">
    <citation type="journal article" date="2021" name="Sci. Rep.">
        <title>The distribution of antibiotic resistance genes in chicken gut microbiota commensals.</title>
        <authorList>
            <person name="Juricova H."/>
            <person name="Matiasovicova J."/>
            <person name="Kubasova T."/>
            <person name="Cejkova D."/>
            <person name="Rychlik I."/>
        </authorList>
    </citation>
    <scope>NUCLEOTIDE SEQUENCE [LARGE SCALE GENOMIC DNA]</scope>
    <source>
        <strain evidence="4 5">An431b</strain>
    </source>
</reference>
<keyword evidence="2" id="KW-0732">Signal</keyword>
<evidence type="ECO:0000313" key="5">
    <source>
        <dbReference type="Proteomes" id="UP000729290"/>
    </source>
</evidence>
<dbReference type="EMBL" id="JACSNV010000011">
    <property type="protein sequence ID" value="MBM6878264.1"/>
    <property type="molecule type" value="Genomic_DNA"/>
</dbReference>
<dbReference type="Proteomes" id="UP000729290">
    <property type="component" value="Unassembled WGS sequence"/>
</dbReference>
<keyword evidence="5" id="KW-1185">Reference proteome</keyword>
<feature type="chain" id="PRO_5045677168" evidence="2">
    <location>
        <begin position="29"/>
        <end position="384"/>
    </location>
</feature>
<evidence type="ECO:0000313" key="4">
    <source>
        <dbReference type="EMBL" id="MBM6878264.1"/>
    </source>
</evidence>
<dbReference type="InterPro" id="IPR050902">
    <property type="entry name" value="ABC_Transporter_SBP"/>
</dbReference>
<comment type="caution">
    <text evidence="4">The sequence shown here is derived from an EMBL/GenBank/DDBJ whole genome shotgun (WGS) entry which is preliminary data.</text>
</comment>
<gene>
    <name evidence="4" type="ORF">H9X83_08850</name>
</gene>
<dbReference type="RefSeq" id="WP_205133937.1">
    <property type="nucleotide sequence ID" value="NZ_JACSNT010000010.1"/>
</dbReference>
<sequence>MKGRLFRLWKAAVIFLLMAFLAACGKTAEETAEGAGHSWEELAFEETVPLEYAENFSITKTEEGYALISIAEEGDYLVVPEGMEIPAAVPAEVAVIQQPVENAYLAATSTMAYFCAMDGLDALAFSGVEADGWYLEEAGEAMEEGRLVFGGKYNSPDYERLVAEGCPLAIMSTMIYHTPEVKENLEDLGIPVLVDRSSYESHPLGRTEWVKVYGTLLGKEALAEELFSEQTARLSEIPEEADTGKKVGFFYISSRGYANVRRTGDYVSRMIELAGGEYLFPDLGGGDNALSTINLQMEEFYAAAREADVLIYNSASGQPLTSIEELLTLCPLLEDSKAVQNGDVWCTAENMFQSTMNHGDMIGEFRTAILGEDDTGLEYLYRLN</sequence>
<proteinExistence type="inferred from homology"/>
<feature type="signal peptide" evidence="2">
    <location>
        <begin position="1"/>
        <end position="28"/>
    </location>
</feature>
<dbReference type="Gene3D" id="3.40.50.1980">
    <property type="entry name" value="Nitrogenase molybdenum iron protein domain"/>
    <property type="match status" value="2"/>
</dbReference>
<protein>
    <submittedName>
        <fullName evidence="4">ABC transporter substrate-binding protein</fullName>
    </submittedName>
</protein>
<organism evidence="4 5">
    <name type="scientific">Anaerotignum lactatifermentans</name>
    <dbReference type="NCBI Taxonomy" id="160404"/>
    <lineage>
        <taxon>Bacteria</taxon>
        <taxon>Bacillati</taxon>
        <taxon>Bacillota</taxon>
        <taxon>Clostridia</taxon>
        <taxon>Lachnospirales</taxon>
        <taxon>Anaerotignaceae</taxon>
        <taxon>Anaerotignum</taxon>
    </lineage>
</organism>
<dbReference type="PANTHER" id="PTHR30535">
    <property type="entry name" value="VITAMIN B12-BINDING PROTEIN"/>
    <property type="match status" value="1"/>
</dbReference>
<comment type="similarity">
    <text evidence="1">Belongs to the bacterial solute-binding protein 8 family.</text>
</comment>
<dbReference type="InterPro" id="IPR002491">
    <property type="entry name" value="ABC_transptr_periplasmic_BD"/>
</dbReference>
<dbReference type="Pfam" id="PF01497">
    <property type="entry name" value="Peripla_BP_2"/>
    <property type="match status" value="1"/>
</dbReference>
<dbReference type="SUPFAM" id="SSF53807">
    <property type="entry name" value="Helical backbone' metal receptor"/>
    <property type="match status" value="1"/>
</dbReference>
<evidence type="ECO:0000256" key="1">
    <source>
        <dbReference type="ARBA" id="ARBA00008814"/>
    </source>
</evidence>
<evidence type="ECO:0000259" key="3">
    <source>
        <dbReference type="Pfam" id="PF01497"/>
    </source>
</evidence>
<dbReference type="PROSITE" id="PS51257">
    <property type="entry name" value="PROKAR_LIPOPROTEIN"/>
    <property type="match status" value="1"/>
</dbReference>